<feature type="compositionally biased region" description="Basic and acidic residues" evidence="11">
    <location>
        <begin position="251"/>
        <end position="261"/>
    </location>
</feature>
<keyword evidence="5" id="KW-0479">Metal-binding</keyword>
<evidence type="ECO:0000256" key="1">
    <source>
        <dbReference type="ARBA" id="ARBA00000553"/>
    </source>
</evidence>
<dbReference type="GO" id="GO:0016787">
    <property type="term" value="F:hydrolase activity"/>
    <property type="evidence" value="ECO:0007669"/>
    <property type="project" value="UniProtKB-KW"/>
</dbReference>
<dbReference type="AlphaFoldDB" id="A0A411YKY1"/>
<comment type="catalytic activity">
    <reaction evidence="8">
        <text>adenosine + H2O + H(+) = inosine + NH4(+)</text>
        <dbReference type="Rhea" id="RHEA:24408"/>
        <dbReference type="ChEBI" id="CHEBI:15377"/>
        <dbReference type="ChEBI" id="CHEBI:15378"/>
        <dbReference type="ChEBI" id="CHEBI:16335"/>
        <dbReference type="ChEBI" id="CHEBI:17596"/>
        <dbReference type="ChEBI" id="CHEBI:28938"/>
        <dbReference type="EC" id="3.5.4.4"/>
    </reaction>
    <physiologicalReaction direction="left-to-right" evidence="8">
        <dbReference type="Rhea" id="RHEA:24409"/>
    </physiologicalReaction>
</comment>
<dbReference type="Gene3D" id="3.60.140.10">
    <property type="entry name" value="CNF1/YfiH-like putative cysteine hydrolases"/>
    <property type="match status" value="1"/>
</dbReference>
<evidence type="ECO:0000256" key="4">
    <source>
        <dbReference type="ARBA" id="ARBA00022679"/>
    </source>
</evidence>
<keyword evidence="7" id="KW-0862">Zinc</keyword>
<dbReference type="EMBL" id="CP036402">
    <property type="protein sequence ID" value="QBI21830.1"/>
    <property type="molecule type" value="Genomic_DNA"/>
</dbReference>
<dbReference type="Proteomes" id="UP000291469">
    <property type="component" value="Chromosome"/>
</dbReference>
<evidence type="ECO:0000313" key="13">
    <source>
        <dbReference type="Proteomes" id="UP000291469"/>
    </source>
</evidence>
<evidence type="ECO:0000256" key="10">
    <source>
        <dbReference type="ARBA" id="ARBA00049893"/>
    </source>
</evidence>
<dbReference type="InterPro" id="IPR011324">
    <property type="entry name" value="Cytotoxic_necrot_fac-like_cat"/>
</dbReference>
<gene>
    <name evidence="12" type="ORF">ER308_00105</name>
</gene>
<evidence type="ECO:0000313" key="12">
    <source>
        <dbReference type="EMBL" id="QBI21830.1"/>
    </source>
</evidence>
<evidence type="ECO:0000256" key="3">
    <source>
        <dbReference type="ARBA" id="ARBA00007353"/>
    </source>
</evidence>
<accession>A0A411YKY1</accession>
<dbReference type="SUPFAM" id="SSF64438">
    <property type="entry name" value="CNF1/YfiH-like putative cysteine hydrolases"/>
    <property type="match status" value="1"/>
</dbReference>
<reference evidence="12 13" key="1">
    <citation type="submission" date="2019-01" db="EMBL/GenBank/DDBJ databases">
        <title>Egibacter rhizosphaerae EGI 80759T.</title>
        <authorList>
            <person name="Chen D.-D."/>
            <person name="Tian Y."/>
            <person name="Jiao J.-Y."/>
            <person name="Zhang X.-T."/>
            <person name="Zhang Y.-G."/>
            <person name="Zhang Y."/>
            <person name="Xiao M."/>
            <person name="Shu W.-S."/>
            <person name="Li W.-J."/>
        </authorList>
    </citation>
    <scope>NUCLEOTIDE SEQUENCE [LARGE SCALE GENOMIC DNA]</scope>
    <source>
        <strain evidence="12 13">EGI 80759</strain>
    </source>
</reference>
<proteinExistence type="inferred from homology"/>
<evidence type="ECO:0000256" key="6">
    <source>
        <dbReference type="ARBA" id="ARBA00022801"/>
    </source>
</evidence>
<dbReference type="CDD" id="cd16833">
    <property type="entry name" value="YfiH"/>
    <property type="match status" value="1"/>
</dbReference>
<dbReference type="InterPro" id="IPR038371">
    <property type="entry name" value="Cu_polyphenol_OxRdtase_sf"/>
</dbReference>
<name>A0A411YKY1_9ACTN</name>
<comment type="function">
    <text evidence="2">Purine nucleoside enzyme that catalyzes the phosphorolysis of adenosine and inosine nucleosides, yielding D-ribose 1-phosphate and the respective free bases, adenine and hypoxanthine. Also catalyzes the phosphorolysis of S-methyl-5'-thioadenosine into adenine and S-methyl-5-thio-alpha-D-ribose 1-phosphate. Also has adenosine deaminase activity.</text>
</comment>
<comment type="catalytic activity">
    <reaction evidence="1">
        <text>inosine + phosphate = alpha-D-ribose 1-phosphate + hypoxanthine</text>
        <dbReference type="Rhea" id="RHEA:27646"/>
        <dbReference type="ChEBI" id="CHEBI:17368"/>
        <dbReference type="ChEBI" id="CHEBI:17596"/>
        <dbReference type="ChEBI" id="CHEBI:43474"/>
        <dbReference type="ChEBI" id="CHEBI:57720"/>
        <dbReference type="EC" id="2.4.2.1"/>
    </reaction>
    <physiologicalReaction direction="left-to-right" evidence="1">
        <dbReference type="Rhea" id="RHEA:27647"/>
    </physiologicalReaction>
</comment>
<feature type="region of interest" description="Disordered" evidence="11">
    <location>
        <begin position="237"/>
        <end position="261"/>
    </location>
</feature>
<comment type="catalytic activity">
    <reaction evidence="10">
        <text>S-methyl-5'-thioadenosine + phosphate = 5-(methylsulfanyl)-alpha-D-ribose 1-phosphate + adenine</text>
        <dbReference type="Rhea" id="RHEA:11852"/>
        <dbReference type="ChEBI" id="CHEBI:16708"/>
        <dbReference type="ChEBI" id="CHEBI:17509"/>
        <dbReference type="ChEBI" id="CHEBI:43474"/>
        <dbReference type="ChEBI" id="CHEBI:58533"/>
        <dbReference type="EC" id="2.4.2.28"/>
    </reaction>
    <physiologicalReaction direction="left-to-right" evidence="10">
        <dbReference type="Rhea" id="RHEA:11853"/>
    </physiologicalReaction>
</comment>
<evidence type="ECO:0000256" key="7">
    <source>
        <dbReference type="ARBA" id="ARBA00022833"/>
    </source>
</evidence>
<evidence type="ECO:0000256" key="5">
    <source>
        <dbReference type="ARBA" id="ARBA00022723"/>
    </source>
</evidence>
<keyword evidence="6" id="KW-0378">Hydrolase</keyword>
<comment type="catalytic activity">
    <reaction evidence="9">
        <text>adenosine + phosphate = alpha-D-ribose 1-phosphate + adenine</text>
        <dbReference type="Rhea" id="RHEA:27642"/>
        <dbReference type="ChEBI" id="CHEBI:16335"/>
        <dbReference type="ChEBI" id="CHEBI:16708"/>
        <dbReference type="ChEBI" id="CHEBI:43474"/>
        <dbReference type="ChEBI" id="CHEBI:57720"/>
        <dbReference type="EC" id="2.4.2.1"/>
    </reaction>
    <physiologicalReaction direction="left-to-right" evidence="9">
        <dbReference type="Rhea" id="RHEA:27643"/>
    </physiologicalReaction>
</comment>
<sequence>MDVRAFGLESDPRTLLAFSGRTSDVPGGGNVSLAVGNGRPAAARAALLASLGLDPGAAVFMEQVHGAGVAVVGRGDVGRGVIRHDQAVPGVDALVTLDTDVALVVQVADCVPVLLADPGRGVAAVHAGRRGIEAGVIDATLDALAPPEADRVAAVVGPAIGGCCYEVPASLADEIAGVVPAAVATTTWGTPALDLPAAARAQLAARGVTSVAGYGSCTRCESDRWFSHRVAPGEGRQAAAITRRSVSPVGDGRHGSLDWDA</sequence>
<dbReference type="GO" id="GO:0017061">
    <property type="term" value="F:S-methyl-5-thioadenosine phosphorylase activity"/>
    <property type="evidence" value="ECO:0007669"/>
    <property type="project" value="UniProtKB-EC"/>
</dbReference>
<keyword evidence="4" id="KW-0808">Transferase</keyword>
<evidence type="ECO:0000256" key="11">
    <source>
        <dbReference type="SAM" id="MobiDB-lite"/>
    </source>
</evidence>
<dbReference type="OrthoDB" id="4279at2"/>
<organism evidence="12 13">
    <name type="scientific">Egibacter rhizosphaerae</name>
    <dbReference type="NCBI Taxonomy" id="1670831"/>
    <lineage>
        <taxon>Bacteria</taxon>
        <taxon>Bacillati</taxon>
        <taxon>Actinomycetota</taxon>
        <taxon>Nitriliruptoria</taxon>
        <taxon>Egibacterales</taxon>
        <taxon>Egibacteraceae</taxon>
        <taxon>Egibacter</taxon>
    </lineage>
</organism>
<evidence type="ECO:0000256" key="2">
    <source>
        <dbReference type="ARBA" id="ARBA00003215"/>
    </source>
</evidence>
<comment type="similarity">
    <text evidence="3">Belongs to the purine nucleoside phosphorylase YfiH/LACC1 family.</text>
</comment>
<dbReference type="KEGG" id="erz:ER308_00105"/>
<dbReference type="GO" id="GO:0005507">
    <property type="term" value="F:copper ion binding"/>
    <property type="evidence" value="ECO:0007669"/>
    <property type="project" value="TreeGrafter"/>
</dbReference>
<protein>
    <submittedName>
        <fullName evidence="12">Laccase domain-containing protein</fullName>
    </submittedName>
</protein>
<evidence type="ECO:0000256" key="9">
    <source>
        <dbReference type="ARBA" id="ARBA00048968"/>
    </source>
</evidence>
<dbReference type="Pfam" id="PF02578">
    <property type="entry name" value="Cu-oxidase_4"/>
    <property type="match status" value="1"/>
</dbReference>
<evidence type="ECO:0000256" key="8">
    <source>
        <dbReference type="ARBA" id="ARBA00047989"/>
    </source>
</evidence>
<dbReference type="PANTHER" id="PTHR30616:SF2">
    <property type="entry name" value="PURINE NUCLEOSIDE PHOSPHORYLASE LACC1"/>
    <property type="match status" value="1"/>
</dbReference>
<dbReference type="PANTHER" id="PTHR30616">
    <property type="entry name" value="UNCHARACTERIZED PROTEIN YFIH"/>
    <property type="match status" value="1"/>
</dbReference>
<keyword evidence="13" id="KW-1185">Reference proteome</keyword>
<dbReference type="InterPro" id="IPR003730">
    <property type="entry name" value="Cu_polyphenol_OxRdtase"/>
</dbReference>